<dbReference type="EMBL" id="KV419457">
    <property type="protein sequence ID" value="KZS87068.1"/>
    <property type="molecule type" value="Genomic_DNA"/>
</dbReference>
<evidence type="ECO:0000313" key="2">
    <source>
        <dbReference type="Proteomes" id="UP000076722"/>
    </source>
</evidence>
<evidence type="ECO:0000313" key="1">
    <source>
        <dbReference type="EMBL" id="KZS87068.1"/>
    </source>
</evidence>
<keyword evidence="2" id="KW-1185">Reference proteome</keyword>
<organism evidence="1 2">
    <name type="scientific">Sistotremastrum niveocremeum HHB9708</name>
    <dbReference type="NCBI Taxonomy" id="1314777"/>
    <lineage>
        <taxon>Eukaryota</taxon>
        <taxon>Fungi</taxon>
        <taxon>Dikarya</taxon>
        <taxon>Basidiomycota</taxon>
        <taxon>Agaricomycotina</taxon>
        <taxon>Agaricomycetes</taxon>
        <taxon>Sistotremastrales</taxon>
        <taxon>Sistotremastraceae</taxon>
        <taxon>Sertulicium</taxon>
        <taxon>Sertulicium niveocremeum</taxon>
    </lineage>
</organism>
<dbReference type="AlphaFoldDB" id="A0A164MV74"/>
<accession>A0A164MV74</accession>
<reference evidence="1 2" key="1">
    <citation type="journal article" date="2016" name="Mol. Biol. Evol.">
        <title>Comparative Genomics of Early-Diverging Mushroom-Forming Fungi Provides Insights into the Origins of Lignocellulose Decay Capabilities.</title>
        <authorList>
            <person name="Nagy L.G."/>
            <person name="Riley R."/>
            <person name="Tritt A."/>
            <person name="Adam C."/>
            <person name="Daum C."/>
            <person name="Floudas D."/>
            <person name="Sun H."/>
            <person name="Yadav J.S."/>
            <person name="Pangilinan J."/>
            <person name="Larsson K.H."/>
            <person name="Matsuura K."/>
            <person name="Barry K."/>
            <person name="Labutti K."/>
            <person name="Kuo R."/>
            <person name="Ohm R.A."/>
            <person name="Bhattacharya S.S."/>
            <person name="Shirouzu T."/>
            <person name="Yoshinaga Y."/>
            <person name="Martin F.M."/>
            <person name="Grigoriev I.V."/>
            <person name="Hibbett D.S."/>
        </authorList>
    </citation>
    <scope>NUCLEOTIDE SEQUENCE [LARGE SCALE GENOMIC DNA]</scope>
    <source>
        <strain evidence="1 2">HHB9708</strain>
    </source>
</reference>
<protein>
    <submittedName>
        <fullName evidence="1">Uncharacterized protein</fullName>
    </submittedName>
</protein>
<sequence>MMRCFSDFFQIPVLEHYHSFYAFYSRHARRSTSENVNHRMVRRLASFSPARRLFWLVQRPKQAWIRLERDVHKCSSRRLNRQIRWHHRRQASTGCRLDMSHQASVEGQSCARKRESQTYLRDWLLVSNFRGICLSASKGQLETEEALQFRNKQCQIWSSSCLPWSQWVLMTLSYSRAYTLGLKFCSHSSVGRSPAPSARNSTFRRHLKADANRYAAWVIELEKSSCASSAASLFGRSRSWYLIASTVWNR</sequence>
<proteinExistence type="predicted"/>
<gene>
    <name evidence="1" type="ORF">SISNIDRAFT_322663</name>
</gene>
<name>A0A164MV74_9AGAM</name>
<dbReference type="Proteomes" id="UP000076722">
    <property type="component" value="Unassembled WGS sequence"/>
</dbReference>